<keyword evidence="2" id="KW-1185">Reference proteome</keyword>
<dbReference type="Proteomes" id="UP000033054">
    <property type="component" value="Chromosome"/>
</dbReference>
<dbReference type="EMBL" id="CP010429">
    <property type="protein sequence ID" value="AKD56041.1"/>
    <property type="molecule type" value="Genomic_DNA"/>
</dbReference>
<organism evidence="1 2">
    <name type="scientific">Spirosoma radiotolerans</name>
    <dbReference type="NCBI Taxonomy" id="1379870"/>
    <lineage>
        <taxon>Bacteria</taxon>
        <taxon>Pseudomonadati</taxon>
        <taxon>Bacteroidota</taxon>
        <taxon>Cytophagia</taxon>
        <taxon>Cytophagales</taxon>
        <taxon>Cytophagaceae</taxon>
        <taxon>Spirosoma</taxon>
    </lineage>
</organism>
<protein>
    <submittedName>
        <fullName evidence="1">Uncharacterized protein</fullName>
    </submittedName>
</protein>
<sequence length="351" mass="35196">MKTAKPNIKLLFYGFCLATVLYNCKTKDVDSLTPFTYTFKGFTDVKLPDVKPTAPAAVSVTAASVTSSTAAAAVSAGLSSLSATGVVPAAVQQAASDVGKAITPAAASQLSASFTPDVIKTMSTTGEIPANLKSQLTALSNNPALKAYLPTFTLPTVNGKAVGGRVGATSGSNIVATVATANAALDDDACKAAANAAYNTALAGLQATQASQTAAINANFTQIQTGISAESAPCKAGLTAKYTPLRAVAQQAFDAGMASLDANKAILGGAYDLLRLLYLAALADANDVFTKLQAAETTACDAVGAAKLANAQAARDKDLNTINSNFNAAAGSLKATLTKATASCHNQGNGG</sequence>
<accession>A0A0E3V868</accession>
<dbReference type="HOGENOM" id="CLU_810708_0_0_10"/>
<evidence type="ECO:0000313" key="2">
    <source>
        <dbReference type="Proteomes" id="UP000033054"/>
    </source>
</evidence>
<evidence type="ECO:0000313" key="1">
    <source>
        <dbReference type="EMBL" id="AKD56041.1"/>
    </source>
</evidence>
<name>A0A0E3V868_9BACT</name>
<dbReference type="KEGG" id="srd:SD10_15170"/>
<dbReference type="OrthoDB" id="934295at2"/>
<dbReference type="PATRIC" id="fig|1379870.5.peg.3299"/>
<dbReference type="AlphaFoldDB" id="A0A0E3V868"/>
<proteinExistence type="predicted"/>
<reference evidence="1 2" key="1">
    <citation type="journal article" date="2014" name="Curr. Microbiol.">
        <title>Spirosoma radiotolerans sp. nov., a gamma-radiation-resistant bacterium isolated from gamma ray-irradiated soil.</title>
        <authorList>
            <person name="Lee J.J."/>
            <person name="Srinivasan S."/>
            <person name="Lim S."/>
            <person name="Joe M."/>
            <person name="Im S."/>
            <person name="Bae S.I."/>
            <person name="Park K.R."/>
            <person name="Han J.H."/>
            <person name="Park S.H."/>
            <person name="Joo B.M."/>
            <person name="Park S.J."/>
            <person name="Kim M.K."/>
        </authorList>
    </citation>
    <scope>NUCLEOTIDE SEQUENCE [LARGE SCALE GENOMIC DNA]</scope>
    <source>
        <strain evidence="1 2">DG5A</strain>
    </source>
</reference>
<gene>
    <name evidence="1" type="ORF">SD10_15170</name>
</gene>
<dbReference type="RefSeq" id="WP_046574777.1">
    <property type="nucleotide sequence ID" value="NZ_CP010429.1"/>
</dbReference>